<dbReference type="Pfam" id="PF16923">
    <property type="entry name" value="Glyco_hydro_63N"/>
    <property type="match status" value="1"/>
</dbReference>
<dbReference type="GeneID" id="37041137"/>
<dbReference type="InterPro" id="IPR004888">
    <property type="entry name" value="Glycoside_hydrolase_63"/>
</dbReference>
<keyword evidence="9" id="KW-0325">Glycoprotein</keyword>
<dbReference type="RefSeq" id="XP_025377359.1">
    <property type="nucleotide sequence ID" value="XM_025519221.1"/>
</dbReference>
<dbReference type="STRING" id="215250.A0A316YLT5"/>
<dbReference type="PANTHER" id="PTHR10412:SF11">
    <property type="entry name" value="MANNOSYL-OLIGOSACCHARIDE GLUCOSIDASE"/>
    <property type="match status" value="1"/>
</dbReference>
<dbReference type="InParanoid" id="A0A316YLT5"/>
<dbReference type="GO" id="GO:0006487">
    <property type="term" value="P:protein N-linked glycosylation"/>
    <property type="evidence" value="ECO:0007669"/>
    <property type="project" value="UniProtKB-UniRule"/>
</dbReference>
<dbReference type="GO" id="GO:0004573">
    <property type="term" value="F:Glc3Man9GlcNAc2 oligosaccharide glucosidase activity"/>
    <property type="evidence" value="ECO:0007669"/>
    <property type="project" value="UniProtKB-UniRule"/>
</dbReference>
<evidence type="ECO:0000256" key="11">
    <source>
        <dbReference type="ARBA" id="ARBA00038888"/>
    </source>
</evidence>
<evidence type="ECO:0000256" key="4">
    <source>
        <dbReference type="ARBA" id="ARBA00022801"/>
    </source>
</evidence>
<evidence type="ECO:0000256" key="8">
    <source>
        <dbReference type="ARBA" id="ARBA00023136"/>
    </source>
</evidence>
<feature type="signal peptide" evidence="13">
    <location>
        <begin position="1"/>
        <end position="19"/>
    </location>
</feature>
<dbReference type="InterPro" id="IPR031631">
    <property type="entry name" value="Glyco_hydro_63N"/>
</dbReference>
<evidence type="ECO:0000256" key="2">
    <source>
        <dbReference type="ARBA" id="ARBA00010833"/>
    </source>
</evidence>
<evidence type="ECO:0000256" key="5">
    <source>
        <dbReference type="ARBA" id="ARBA00022824"/>
    </source>
</evidence>
<organism evidence="16 17">
    <name type="scientific">Acaromyces ingoldii</name>
    <dbReference type="NCBI Taxonomy" id="215250"/>
    <lineage>
        <taxon>Eukaryota</taxon>
        <taxon>Fungi</taxon>
        <taxon>Dikarya</taxon>
        <taxon>Basidiomycota</taxon>
        <taxon>Ustilaginomycotina</taxon>
        <taxon>Exobasidiomycetes</taxon>
        <taxon>Exobasidiales</taxon>
        <taxon>Cryptobasidiaceae</taxon>
        <taxon>Acaromyces</taxon>
    </lineage>
</organism>
<dbReference type="InterPro" id="IPR008928">
    <property type="entry name" value="6-hairpin_glycosidase_sf"/>
</dbReference>
<feature type="chain" id="PRO_5016386746" description="Mannosyl-oligosaccharide glucosidase" evidence="13">
    <location>
        <begin position="20"/>
        <end position="808"/>
    </location>
</feature>
<feature type="domain" description="Glycosyl hydrolase family 63 C-terminal" evidence="14">
    <location>
        <begin position="308"/>
        <end position="806"/>
    </location>
</feature>
<proteinExistence type="inferred from homology"/>
<gene>
    <name evidence="16" type="ORF">FA10DRAFT_240787</name>
</gene>
<evidence type="ECO:0000313" key="16">
    <source>
        <dbReference type="EMBL" id="PWN90161.1"/>
    </source>
</evidence>
<dbReference type="AlphaFoldDB" id="A0A316YLT5"/>
<evidence type="ECO:0000259" key="14">
    <source>
        <dbReference type="Pfam" id="PF03200"/>
    </source>
</evidence>
<keyword evidence="13" id="KW-0732">Signal</keyword>
<dbReference type="SUPFAM" id="SSF48208">
    <property type="entry name" value="Six-hairpin glycosidases"/>
    <property type="match status" value="1"/>
</dbReference>
<comment type="catalytic activity">
    <reaction evidence="12">
        <text>N(4)-(alpha-D-Glc-(1-&gt;2)-alpha-D-Glc-(1-&gt;3)-alpha-D-Glc-(1-&gt;3)-alpha-D-Man-(1-&gt;2)-alpha-D-Man-(1-&gt;2)-alpha-D-Man-(1-&gt;3)-[alpha-D-Man-(1-&gt;2)-alpha-D-Man-(1-&gt;3)-[alpha-D-Man-(1-&gt;2)-alpha-D-Man-(1-&gt;6)]-alpha-D-Man-(1-&gt;6)]-beta-D-Man-(1-&gt;4)-beta-D-GlcNAc-(1-&gt;4)-beta-D-GlcNAc)-L-asparaginyl-[protein] + H2O = N(4)-(alpha-D-Glc-(1-&gt;3)-alpha-D-Glc-(1-&gt;3)-alpha-D-Man-(1-&gt;2)-alpha-D-Man-(1-&gt;2)-alpha-D-Man-(1-&gt;3)-[alpha-D-Man-(1-&gt;2)-alpha-D-Man-(1-&gt;3)-[alpha-D-Man-(1-&gt;2)-alpha-D-Man-(1-&gt;6)]-alpha-D-Man-(1-&gt;6)]-beta-D-Man-(1-&gt;4)-beta-D-GlcNAc-(1-&gt;4)-beta-D-GlcNAc)-L-asparaginyl-[protein] + beta-D-glucose</text>
        <dbReference type="Rhea" id="RHEA:55988"/>
        <dbReference type="Rhea" id="RHEA-COMP:12806"/>
        <dbReference type="Rhea" id="RHEA-COMP:14355"/>
        <dbReference type="ChEBI" id="CHEBI:15377"/>
        <dbReference type="ChEBI" id="CHEBI:15903"/>
        <dbReference type="ChEBI" id="CHEBI:59082"/>
        <dbReference type="ChEBI" id="CHEBI:132537"/>
        <dbReference type="EC" id="3.2.1.106"/>
    </reaction>
</comment>
<evidence type="ECO:0000256" key="6">
    <source>
        <dbReference type="ARBA" id="ARBA00022968"/>
    </source>
</evidence>
<sequence length="808" mass="91461">MGPAALLVVLAAAAAVAQALDPSLLWGTFRPQIYFGLRTSMPRSILSGLLWFEPSSPKGLVSARHDCSDDHNMNGYGWKYHDGRTFGVQEIKDVEFNYLIETSWLKTGNGSWAARIKGSVLDSRRPAAISPIYYFSLEDEKAYFEPTFEDGSYEDGIPQGEVQDGRLFQATIEEPVGSFSMRFENTPGAPNKAYHPPPGQKTKHETEFRDARDKWHYLGVKVPSEMVWRGKDWLLSDISTSFRAAMNEYGSDQSKLPFVGDLMTLADEVRPASNFIAVQRTFAGDFGFDVFFDSEADARGSHLDGKGLTVALEASKEAYDERLKTTLSRTFSDDLYQYARYLTSSLVGGVGYYFGQSIVDRSFSRSYDVAVGSGALNLDEGGQEEPELTDERELLTATPSRSMFPRGFYWDEGFHLAHIGVWDNDVSLEIFKSWINLVDEDGWVAREQILGEEARSRVPVEFQTQYPLYANPPTLIMALTTYLDRLDAKHGSTNIFAADVKVDQTVLSPQSSNSSRYIDDPTLARSFLADIYPKLRAHYLWFRRTQRGEIKEWDRVARARGEAFRWRGRTKDHVLTSGLDDYPRAPTPHTGELHLDLISWMGFFADTMRKVASVVGEEDDEEEYGRHYDGIVKSIDDLHWNEEKRMYCDAAVDENDESFHVCHAGYISLFPVLLGLVSPTSPRLGPVLDLISDPEHLWSPYGIRSLSKKDPFFGKGENYWRGPIWVPLNYMALKALTQKYAAEPGPLQTKAAKIYSELRQNLIDNTFKEYKRTGFTWEQFNPETGLGQRSHPFTGWSSTIALIMAEIY</sequence>
<keyword evidence="10 12" id="KW-0326">Glycosidase</keyword>
<evidence type="ECO:0000313" key="17">
    <source>
        <dbReference type="Proteomes" id="UP000245768"/>
    </source>
</evidence>
<comment type="subcellular location">
    <subcellularLocation>
        <location evidence="1 12">Endoplasmic reticulum membrane</location>
        <topology evidence="1 12">Single-pass type II membrane protein</topology>
    </subcellularLocation>
</comment>
<keyword evidence="8" id="KW-0472">Membrane</keyword>
<dbReference type="GO" id="GO:0005789">
    <property type="term" value="C:endoplasmic reticulum membrane"/>
    <property type="evidence" value="ECO:0007669"/>
    <property type="project" value="UniProtKB-SubCell"/>
</dbReference>
<comment type="function">
    <text evidence="12">Cleaves the distal alpha 1,2-linked glucose residue from the Glc(3)Man(9)GlcNAc(2) oligosaccharide precursor.</text>
</comment>
<name>A0A316YLT5_9BASI</name>
<evidence type="ECO:0000256" key="13">
    <source>
        <dbReference type="SAM" id="SignalP"/>
    </source>
</evidence>
<dbReference type="FunCoup" id="A0A316YLT5">
    <property type="interactions" value="364"/>
</dbReference>
<dbReference type="EMBL" id="KZ819636">
    <property type="protein sequence ID" value="PWN90161.1"/>
    <property type="molecule type" value="Genomic_DNA"/>
</dbReference>
<keyword evidence="4 12" id="KW-0378">Hydrolase</keyword>
<evidence type="ECO:0000256" key="1">
    <source>
        <dbReference type="ARBA" id="ARBA00004648"/>
    </source>
</evidence>
<comment type="similarity">
    <text evidence="2 12">Belongs to the glycosyl hydrolase 63 family.</text>
</comment>
<dbReference type="OrthoDB" id="410058at2759"/>
<evidence type="ECO:0000259" key="15">
    <source>
        <dbReference type="Pfam" id="PF16923"/>
    </source>
</evidence>
<dbReference type="GO" id="GO:0009311">
    <property type="term" value="P:oligosaccharide metabolic process"/>
    <property type="evidence" value="ECO:0007669"/>
    <property type="project" value="UniProtKB-UniRule"/>
</dbReference>
<dbReference type="InterPro" id="IPR012341">
    <property type="entry name" value="6hp_glycosidase-like_sf"/>
</dbReference>
<dbReference type="Pfam" id="PF03200">
    <property type="entry name" value="Glyco_hydro_63"/>
    <property type="match status" value="1"/>
</dbReference>
<keyword evidence="6" id="KW-0735">Signal-anchor</keyword>
<accession>A0A316YLT5</accession>
<dbReference type="PANTHER" id="PTHR10412">
    <property type="entry name" value="MANNOSYL-OLIGOSACCHARIDE GLUCOSIDASE"/>
    <property type="match status" value="1"/>
</dbReference>
<dbReference type="Gene3D" id="1.50.10.10">
    <property type="match status" value="1"/>
</dbReference>
<keyword evidence="3" id="KW-0812">Transmembrane</keyword>
<keyword evidence="7" id="KW-1133">Transmembrane helix</keyword>
<evidence type="ECO:0000256" key="12">
    <source>
        <dbReference type="RuleBase" id="RU368089"/>
    </source>
</evidence>
<dbReference type="InterPro" id="IPR038518">
    <property type="entry name" value="Glyco_hydro_63N_sf"/>
</dbReference>
<protein>
    <recommendedName>
        <fullName evidence="11 12">Mannosyl-oligosaccharide glucosidase</fullName>
        <ecNumber evidence="11 12">3.2.1.106</ecNumber>
    </recommendedName>
</protein>
<evidence type="ECO:0000256" key="3">
    <source>
        <dbReference type="ARBA" id="ARBA00022692"/>
    </source>
</evidence>
<dbReference type="Proteomes" id="UP000245768">
    <property type="component" value="Unassembled WGS sequence"/>
</dbReference>
<dbReference type="Gene3D" id="2.70.98.110">
    <property type="entry name" value="Glycosyl hydrolase family 63, N-terminal domain"/>
    <property type="match status" value="1"/>
</dbReference>
<keyword evidence="5 12" id="KW-0256">Endoplasmic reticulum</keyword>
<reference evidence="16 17" key="1">
    <citation type="journal article" date="2018" name="Mol. Biol. Evol.">
        <title>Broad Genomic Sampling Reveals a Smut Pathogenic Ancestry of the Fungal Clade Ustilaginomycotina.</title>
        <authorList>
            <person name="Kijpornyongpan T."/>
            <person name="Mondo S.J."/>
            <person name="Barry K."/>
            <person name="Sandor L."/>
            <person name="Lee J."/>
            <person name="Lipzen A."/>
            <person name="Pangilinan J."/>
            <person name="LaButti K."/>
            <person name="Hainaut M."/>
            <person name="Henrissat B."/>
            <person name="Grigoriev I.V."/>
            <person name="Spatafora J.W."/>
            <person name="Aime M.C."/>
        </authorList>
    </citation>
    <scope>NUCLEOTIDE SEQUENCE [LARGE SCALE GENOMIC DNA]</scope>
    <source>
        <strain evidence="16 17">MCA 4198</strain>
    </source>
</reference>
<evidence type="ECO:0000256" key="9">
    <source>
        <dbReference type="ARBA" id="ARBA00023180"/>
    </source>
</evidence>
<evidence type="ECO:0000256" key="7">
    <source>
        <dbReference type="ARBA" id="ARBA00022989"/>
    </source>
</evidence>
<keyword evidence="17" id="KW-1185">Reference proteome</keyword>
<feature type="domain" description="Glycosyl hydrolase family 63 N-terminal" evidence="15">
    <location>
        <begin position="23"/>
        <end position="257"/>
    </location>
</feature>
<dbReference type="EC" id="3.2.1.106" evidence="11 12"/>
<dbReference type="InterPro" id="IPR031335">
    <property type="entry name" value="Glyco_hydro_63_C"/>
</dbReference>
<evidence type="ECO:0000256" key="10">
    <source>
        <dbReference type="ARBA" id="ARBA00023295"/>
    </source>
</evidence>